<dbReference type="InterPro" id="IPR000055">
    <property type="entry name" value="Restrct_endonuc_typeI_TRD"/>
</dbReference>
<comment type="similarity">
    <text evidence="1">Belongs to the type-I restriction system S methylase family.</text>
</comment>
<sequence length="257" mass="28767">MAKLAIRKVTDTYLDLNDPESGLYSNNHIYEPEFHQEDYVSVCDELEGTKGSFQLSTNEKLVGVIHRGTQPKYADVETDPSSLNWFGMTDDYGKQVNDKGANICALKSVCIRAGYVDLETARSVSKETYEKTKHRAGIQKNDVLINSTGDGTIGRVAVYDHDFPAVVDGHITILRFTDEDLAWYIGAFLMSEMGQKQITRYINGSSGQVEIYPQDIARIWVKPATQKKIAKIASEFRDACGSYNKFKQDIKKALSSV</sequence>
<dbReference type="EMBL" id="BSNX01000025">
    <property type="protein sequence ID" value="GLQ72986.1"/>
    <property type="molecule type" value="Genomic_DNA"/>
</dbReference>
<feature type="domain" description="Type I restriction modification DNA specificity" evidence="4">
    <location>
        <begin position="124"/>
        <end position="238"/>
    </location>
</feature>
<dbReference type="GO" id="GO:0003677">
    <property type="term" value="F:DNA binding"/>
    <property type="evidence" value="ECO:0007669"/>
    <property type="project" value="UniProtKB-KW"/>
</dbReference>
<evidence type="ECO:0000256" key="1">
    <source>
        <dbReference type="ARBA" id="ARBA00010923"/>
    </source>
</evidence>
<dbReference type="Proteomes" id="UP001156690">
    <property type="component" value="Unassembled WGS sequence"/>
</dbReference>
<dbReference type="PANTHER" id="PTHR30408">
    <property type="entry name" value="TYPE-1 RESTRICTION ENZYME ECOKI SPECIFICITY PROTEIN"/>
    <property type="match status" value="1"/>
</dbReference>
<keyword evidence="2" id="KW-0680">Restriction system</keyword>
<dbReference type="GO" id="GO:0009307">
    <property type="term" value="P:DNA restriction-modification system"/>
    <property type="evidence" value="ECO:0007669"/>
    <property type="project" value="UniProtKB-KW"/>
</dbReference>
<evidence type="ECO:0000313" key="5">
    <source>
        <dbReference type="EMBL" id="GLQ72986.1"/>
    </source>
</evidence>
<dbReference type="RefSeq" id="WP_126610076.1">
    <property type="nucleotide sequence ID" value="NZ_AP025144.1"/>
</dbReference>
<dbReference type="PANTHER" id="PTHR30408:SF12">
    <property type="entry name" value="TYPE I RESTRICTION ENZYME MJAVIII SPECIFICITY SUBUNIT"/>
    <property type="match status" value="1"/>
</dbReference>
<comment type="caution">
    <text evidence="5">The sequence shown here is derived from an EMBL/GenBank/DDBJ whole genome shotgun (WGS) entry which is preliminary data.</text>
</comment>
<dbReference type="SUPFAM" id="SSF116734">
    <property type="entry name" value="DNA methylase specificity domain"/>
    <property type="match status" value="1"/>
</dbReference>
<name>A0AAV5NQN1_9VIBR</name>
<proteinExistence type="inferred from homology"/>
<keyword evidence="6" id="KW-1185">Reference proteome</keyword>
<dbReference type="AlphaFoldDB" id="A0AAV5NQN1"/>
<accession>A0AAV5NQN1</accession>
<keyword evidence="3" id="KW-0238">DNA-binding</keyword>
<organism evidence="5 6">
    <name type="scientific">Vibrio penaeicida</name>
    <dbReference type="NCBI Taxonomy" id="104609"/>
    <lineage>
        <taxon>Bacteria</taxon>
        <taxon>Pseudomonadati</taxon>
        <taxon>Pseudomonadota</taxon>
        <taxon>Gammaproteobacteria</taxon>
        <taxon>Vibrionales</taxon>
        <taxon>Vibrionaceae</taxon>
        <taxon>Vibrio</taxon>
    </lineage>
</organism>
<dbReference type="InterPro" id="IPR052021">
    <property type="entry name" value="Type-I_RS_S_subunit"/>
</dbReference>
<reference evidence="6" key="1">
    <citation type="journal article" date="2019" name="Int. J. Syst. Evol. Microbiol.">
        <title>The Global Catalogue of Microorganisms (GCM) 10K type strain sequencing project: providing services to taxonomists for standard genome sequencing and annotation.</title>
        <authorList>
            <consortium name="The Broad Institute Genomics Platform"/>
            <consortium name="The Broad Institute Genome Sequencing Center for Infectious Disease"/>
            <person name="Wu L."/>
            <person name="Ma J."/>
        </authorList>
    </citation>
    <scope>NUCLEOTIDE SEQUENCE [LARGE SCALE GENOMIC DNA]</scope>
    <source>
        <strain evidence="6">NBRC 15640</strain>
    </source>
</reference>
<gene>
    <name evidence="5" type="ORF">GCM10007932_23460</name>
</gene>
<evidence type="ECO:0000313" key="6">
    <source>
        <dbReference type="Proteomes" id="UP001156690"/>
    </source>
</evidence>
<evidence type="ECO:0000256" key="2">
    <source>
        <dbReference type="ARBA" id="ARBA00022747"/>
    </source>
</evidence>
<dbReference type="InterPro" id="IPR044946">
    <property type="entry name" value="Restrct_endonuc_typeI_TRD_sf"/>
</dbReference>
<dbReference type="Gene3D" id="3.90.220.20">
    <property type="entry name" value="DNA methylase specificity domains"/>
    <property type="match status" value="1"/>
</dbReference>
<protein>
    <recommendedName>
        <fullName evidence="4">Type I restriction modification DNA specificity domain-containing protein</fullName>
    </recommendedName>
</protein>
<evidence type="ECO:0000259" key="4">
    <source>
        <dbReference type="Pfam" id="PF01420"/>
    </source>
</evidence>
<evidence type="ECO:0000256" key="3">
    <source>
        <dbReference type="ARBA" id="ARBA00023125"/>
    </source>
</evidence>
<dbReference type="Pfam" id="PF01420">
    <property type="entry name" value="Methylase_S"/>
    <property type="match status" value="1"/>
</dbReference>